<dbReference type="PANTHER" id="PTHR43401">
    <property type="entry name" value="L-THREONINE 3-DEHYDROGENASE"/>
    <property type="match status" value="1"/>
</dbReference>
<dbReference type="Pfam" id="PF00107">
    <property type="entry name" value="ADH_zinc_N"/>
    <property type="match status" value="1"/>
</dbReference>
<dbReference type="EMBL" id="CP036532">
    <property type="protein sequence ID" value="QBK32400.1"/>
    <property type="molecule type" value="Genomic_DNA"/>
</dbReference>
<evidence type="ECO:0000256" key="5">
    <source>
        <dbReference type="ARBA" id="ARBA00023004"/>
    </source>
</evidence>
<evidence type="ECO:0000256" key="7">
    <source>
        <dbReference type="RuleBase" id="RU361277"/>
    </source>
</evidence>
<dbReference type="SUPFAM" id="SSF51735">
    <property type="entry name" value="NAD(P)-binding Rossmann-fold domains"/>
    <property type="match status" value="1"/>
</dbReference>
<protein>
    <submittedName>
        <fullName evidence="9">Zinc-binding dehydrogenase</fullName>
    </submittedName>
</protein>
<feature type="domain" description="Cytochrome c" evidence="8">
    <location>
        <begin position="21"/>
        <end position="271"/>
    </location>
</feature>
<keyword evidence="4" id="KW-0560">Oxidoreductase</keyword>
<dbReference type="GO" id="GO:0009055">
    <property type="term" value="F:electron transfer activity"/>
    <property type="evidence" value="ECO:0007669"/>
    <property type="project" value="InterPro"/>
</dbReference>
<dbReference type="InterPro" id="IPR020843">
    <property type="entry name" value="ER"/>
</dbReference>
<comment type="similarity">
    <text evidence="7">Belongs to the zinc-containing alcohol dehydrogenase family.</text>
</comment>
<dbReference type="InterPro" id="IPR050129">
    <property type="entry name" value="Zn_alcohol_dh"/>
</dbReference>
<evidence type="ECO:0000256" key="6">
    <source>
        <dbReference type="PROSITE-ProRule" id="PRU00433"/>
    </source>
</evidence>
<evidence type="ECO:0000256" key="4">
    <source>
        <dbReference type="ARBA" id="ARBA00023002"/>
    </source>
</evidence>
<dbReference type="InterPro" id="IPR011032">
    <property type="entry name" value="GroES-like_sf"/>
</dbReference>
<gene>
    <name evidence="9" type="ORF">E0E05_13545</name>
</gene>
<comment type="cofactor">
    <cofactor evidence="1 7">
        <name>Zn(2+)</name>
        <dbReference type="ChEBI" id="CHEBI:29105"/>
    </cofactor>
</comment>
<dbReference type="GO" id="GO:0008270">
    <property type="term" value="F:zinc ion binding"/>
    <property type="evidence" value="ECO:0007669"/>
    <property type="project" value="InterPro"/>
</dbReference>
<keyword evidence="10" id="KW-1185">Reference proteome</keyword>
<sequence>MRAAVTRAFGEPMRVETVTLADPGPGEVLVAVKACAICHSDITYADGGWGGTVPMVLGHEAAGIVEATGPGVTRVKPGDPVVVTLIRSCGGCHYCAGGHDFLCETVFDLDRTSPLTDGTGAPIGHGLRTGAFAEKLVVEQSQLVAVGGNMPFASASLLACGAITGVGAVTNTAKMPAGAHAVVIGCGGVGLNAVQGARIAGAASIIAIDLAREKLDAALRLGATRAIDPFHEDAVDIVTAATGGRGADFVFVASGAPAALESAASYIGKNGTVVIVGMPASDVNIAFNPASFAGFSQRIIGSKMGSASVARDVPHLAALWRDGVLDLDSLVTGRYPLDQINEAIAATRAGQGLRNVIVF</sequence>
<dbReference type="Pfam" id="PF08240">
    <property type="entry name" value="ADH_N"/>
    <property type="match status" value="1"/>
</dbReference>
<dbReference type="AlphaFoldDB" id="A0A4P6V7R8"/>
<dbReference type="FunFam" id="3.40.50.720:FF:000003">
    <property type="entry name" value="S-(hydroxymethyl)glutathione dehydrogenase"/>
    <property type="match status" value="1"/>
</dbReference>
<dbReference type="PROSITE" id="PS51007">
    <property type="entry name" value="CYTC"/>
    <property type="match status" value="1"/>
</dbReference>
<dbReference type="KEGG" id="rpod:E0E05_13545"/>
<keyword evidence="5 6" id="KW-0408">Iron</keyword>
<accession>A0A4P6V7R8</accession>
<organism evidence="9 10">
    <name type="scientific">Roseitalea porphyridii</name>
    <dbReference type="NCBI Taxonomy" id="1852022"/>
    <lineage>
        <taxon>Bacteria</taxon>
        <taxon>Pseudomonadati</taxon>
        <taxon>Pseudomonadota</taxon>
        <taxon>Alphaproteobacteria</taxon>
        <taxon>Hyphomicrobiales</taxon>
        <taxon>Ahrensiaceae</taxon>
        <taxon>Roseitalea</taxon>
    </lineage>
</organism>
<dbReference type="InterPro" id="IPR013154">
    <property type="entry name" value="ADH-like_N"/>
</dbReference>
<evidence type="ECO:0000256" key="3">
    <source>
        <dbReference type="ARBA" id="ARBA00022833"/>
    </source>
</evidence>
<evidence type="ECO:0000256" key="1">
    <source>
        <dbReference type="ARBA" id="ARBA00001947"/>
    </source>
</evidence>
<name>A0A4P6V7R8_9HYPH</name>
<dbReference type="InterPro" id="IPR036291">
    <property type="entry name" value="NAD(P)-bd_dom_sf"/>
</dbReference>
<dbReference type="PROSITE" id="PS00059">
    <property type="entry name" value="ADH_ZINC"/>
    <property type="match status" value="1"/>
</dbReference>
<dbReference type="InterPro" id="IPR013149">
    <property type="entry name" value="ADH-like_C"/>
</dbReference>
<proteinExistence type="inferred from homology"/>
<dbReference type="PANTHER" id="PTHR43401:SF2">
    <property type="entry name" value="L-THREONINE 3-DEHYDROGENASE"/>
    <property type="match status" value="1"/>
</dbReference>
<keyword evidence="2 6" id="KW-0479">Metal-binding</keyword>
<dbReference type="InterPro" id="IPR002328">
    <property type="entry name" value="ADH_Zn_CS"/>
</dbReference>
<keyword evidence="3 7" id="KW-0862">Zinc</keyword>
<evidence type="ECO:0000256" key="2">
    <source>
        <dbReference type="ARBA" id="ARBA00022723"/>
    </source>
</evidence>
<dbReference type="SUPFAM" id="SSF50129">
    <property type="entry name" value="GroES-like"/>
    <property type="match status" value="1"/>
</dbReference>
<keyword evidence="6" id="KW-0349">Heme</keyword>
<dbReference type="Gene3D" id="3.40.50.720">
    <property type="entry name" value="NAD(P)-binding Rossmann-like Domain"/>
    <property type="match status" value="1"/>
</dbReference>
<dbReference type="Gene3D" id="3.90.180.10">
    <property type="entry name" value="Medium-chain alcohol dehydrogenases, catalytic domain"/>
    <property type="match status" value="1"/>
</dbReference>
<dbReference type="OrthoDB" id="9770544at2"/>
<reference evidence="9 10" key="1">
    <citation type="journal article" date="2017" name="Int. J. Syst. Evol. Microbiol.">
        <title>Roseitalea porphyridii gen. nov., sp. nov., isolated from a red alga, and reclassification of Hoeflea suaedae Chung et al. 2013 as Pseudohoeflea suaedae gen. nov., comb. nov.</title>
        <authorList>
            <person name="Hyeon J.W."/>
            <person name="Jeong S.E."/>
            <person name="Baek K."/>
            <person name="Jeon C.O."/>
        </authorList>
    </citation>
    <scope>NUCLEOTIDE SEQUENCE [LARGE SCALE GENOMIC DNA]</scope>
    <source>
        <strain evidence="9 10">MA7-20</strain>
    </source>
</reference>
<evidence type="ECO:0000313" key="9">
    <source>
        <dbReference type="EMBL" id="QBK32400.1"/>
    </source>
</evidence>
<evidence type="ECO:0000313" key="10">
    <source>
        <dbReference type="Proteomes" id="UP000293719"/>
    </source>
</evidence>
<dbReference type="GO" id="GO:0016616">
    <property type="term" value="F:oxidoreductase activity, acting on the CH-OH group of donors, NAD or NADP as acceptor"/>
    <property type="evidence" value="ECO:0007669"/>
    <property type="project" value="UniProtKB-ARBA"/>
</dbReference>
<dbReference type="SMART" id="SM00829">
    <property type="entry name" value="PKS_ER"/>
    <property type="match status" value="1"/>
</dbReference>
<dbReference type="GO" id="GO:0020037">
    <property type="term" value="F:heme binding"/>
    <property type="evidence" value="ECO:0007669"/>
    <property type="project" value="InterPro"/>
</dbReference>
<evidence type="ECO:0000259" key="8">
    <source>
        <dbReference type="PROSITE" id="PS51007"/>
    </source>
</evidence>
<dbReference type="Proteomes" id="UP000293719">
    <property type="component" value="Chromosome"/>
</dbReference>
<dbReference type="InterPro" id="IPR009056">
    <property type="entry name" value="Cyt_c-like_dom"/>
</dbReference>